<comment type="similarity">
    <text evidence="2">Belongs to the SusD family.</text>
</comment>
<dbReference type="Pfam" id="PF14322">
    <property type="entry name" value="SusD-like_3"/>
    <property type="match status" value="1"/>
</dbReference>
<keyword evidence="10" id="KW-1185">Reference proteome</keyword>
<dbReference type="InterPro" id="IPR011990">
    <property type="entry name" value="TPR-like_helical_dom_sf"/>
</dbReference>
<feature type="chain" id="PRO_5016464471" evidence="6">
    <location>
        <begin position="24"/>
        <end position="488"/>
    </location>
</feature>
<keyword evidence="5" id="KW-0998">Cell outer membrane</keyword>
<dbReference type="OrthoDB" id="1100079at2"/>
<evidence type="ECO:0000256" key="2">
    <source>
        <dbReference type="ARBA" id="ARBA00006275"/>
    </source>
</evidence>
<dbReference type="AlphaFoldDB" id="A0A327YI26"/>
<name>A0A327YI26_9FLAO</name>
<evidence type="ECO:0000256" key="3">
    <source>
        <dbReference type="ARBA" id="ARBA00022729"/>
    </source>
</evidence>
<keyword evidence="3 6" id="KW-0732">Signal</keyword>
<feature type="domain" description="SusD-like N-terminal" evidence="8">
    <location>
        <begin position="89"/>
        <end position="222"/>
    </location>
</feature>
<feature type="signal peptide" evidence="6">
    <location>
        <begin position="1"/>
        <end position="23"/>
    </location>
</feature>
<proteinExistence type="inferred from homology"/>
<dbReference type="GO" id="GO:0009279">
    <property type="term" value="C:cell outer membrane"/>
    <property type="evidence" value="ECO:0007669"/>
    <property type="project" value="UniProtKB-SubCell"/>
</dbReference>
<keyword evidence="4" id="KW-0472">Membrane</keyword>
<reference evidence="9 10" key="1">
    <citation type="submission" date="2018-06" db="EMBL/GenBank/DDBJ databases">
        <title>Genomic Encyclopedia of Type Strains, Phase III (KMG-III): the genomes of soil and plant-associated and newly described type strains.</title>
        <authorList>
            <person name="Whitman W."/>
        </authorList>
    </citation>
    <scope>NUCLEOTIDE SEQUENCE [LARGE SCALE GENOMIC DNA]</scope>
    <source>
        <strain evidence="9 10">CGMCC 1.12398</strain>
    </source>
</reference>
<dbReference type="SUPFAM" id="SSF48452">
    <property type="entry name" value="TPR-like"/>
    <property type="match status" value="1"/>
</dbReference>
<dbReference type="PROSITE" id="PS51257">
    <property type="entry name" value="PROKAR_LIPOPROTEIN"/>
    <property type="match status" value="1"/>
</dbReference>
<evidence type="ECO:0000313" key="9">
    <source>
        <dbReference type="EMBL" id="RAK20131.1"/>
    </source>
</evidence>
<sequence>MKKRNLILSIFTPLLLVTVGCNSDYLETEPTQFITQEQLGEAASTNPDILRGTVTGIYTLMFEEGTGGTTGHNDFGQKGVDIWTDMLSGDMALSQNTYNWYRNFVDYQSTVDFTRNENYVPWRYYYRIIRSTNIVIKALGGDDAVPELAENRWLLGQAKALRAYAYFYLTQLYTREYEPTREILPIYTDPEQQAQPKSTTEQVYALIESDLTDAIDFMADFTRTAKNQIDADVAKGLLAYTYASRGNNEDAYLLTEEIINSGSFSITTTSELTGGFNDVNTPSWMWGVNLTPDQGLDLISWWGQMDYFTYSYQTAGDRKSIDRALWDAIPAGDVRKTQFTAGTGYRPVNKFYHPARVVNGQRIIETDYIYMRIDEMYLLNAETAAKTGREDEARDRLVELLSNRVPSTAYIASLTGLNLQDEIYKQTRIELWGEGKSYLAMKRNQATINRGSNHLFQAGVAVPYNDPRLKFSIPQAEILYNPFISDQN</sequence>
<evidence type="ECO:0000313" key="10">
    <source>
        <dbReference type="Proteomes" id="UP000249620"/>
    </source>
</evidence>
<dbReference type="InterPro" id="IPR012944">
    <property type="entry name" value="SusD_RagB_dom"/>
</dbReference>
<evidence type="ECO:0000259" key="8">
    <source>
        <dbReference type="Pfam" id="PF14322"/>
    </source>
</evidence>
<evidence type="ECO:0000256" key="4">
    <source>
        <dbReference type="ARBA" id="ARBA00023136"/>
    </source>
</evidence>
<evidence type="ECO:0000259" key="7">
    <source>
        <dbReference type="Pfam" id="PF07980"/>
    </source>
</evidence>
<evidence type="ECO:0000256" key="5">
    <source>
        <dbReference type="ARBA" id="ARBA00023237"/>
    </source>
</evidence>
<accession>A0A327YI26</accession>
<dbReference type="EMBL" id="QLMI01000008">
    <property type="protein sequence ID" value="RAK20131.1"/>
    <property type="molecule type" value="Genomic_DNA"/>
</dbReference>
<evidence type="ECO:0000256" key="1">
    <source>
        <dbReference type="ARBA" id="ARBA00004442"/>
    </source>
</evidence>
<gene>
    <name evidence="9" type="ORF">B0I03_10820</name>
</gene>
<dbReference type="Pfam" id="PF07980">
    <property type="entry name" value="SusD_RagB"/>
    <property type="match status" value="1"/>
</dbReference>
<comment type="subcellular location">
    <subcellularLocation>
        <location evidence="1">Cell outer membrane</location>
    </subcellularLocation>
</comment>
<comment type="caution">
    <text evidence="9">The sequence shown here is derived from an EMBL/GenBank/DDBJ whole genome shotgun (WGS) entry which is preliminary data.</text>
</comment>
<organism evidence="9 10">
    <name type="scientific">Flavobacterium aquaticum</name>
    <dbReference type="NCBI Taxonomy" id="1236486"/>
    <lineage>
        <taxon>Bacteria</taxon>
        <taxon>Pseudomonadati</taxon>
        <taxon>Bacteroidota</taxon>
        <taxon>Flavobacteriia</taxon>
        <taxon>Flavobacteriales</taxon>
        <taxon>Flavobacteriaceae</taxon>
        <taxon>Flavobacterium</taxon>
    </lineage>
</organism>
<dbReference type="Proteomes" id="UP000249620">
    <property type="component" value="Unassembled WGS sequence"/>
</dbReference>
<dbReference type="Gene3D" id="1.25.40.390">
    <property type="match status" value="1"/>
</dbReference>
<protein>
    <submittedName>
        <fullName evidence="9">SusD-like starch-binding protein associating with outer membrane</fullName>
    </submittedName>
</protein>
<dbReference type="RefSeq" id="WP_111567644.1">
    <property type="nucleotide sequence ID" value="NZ_QLMI01000008.1"/>
</dbReference>
<evidence type="ECO:0000256" key="6">
    <source>
        <dbReference type="SAM" id="SignalP"/>
    </source>
</evidence>
<feature type="domain" description="RagB/SusD" evidence="7">
    <location>
        <begin position="329"/>
        <end position="446"/>
    </location>
</feature>
<dbReference type="InterPro" id="IPR033985">
    <property type="entry name" value="SusD-like_N"/>
</dbReference>